<evidence type="ECO:0000313" key="3">
    <source>
        <dbReference type="Proteomes" id="UP000381260"/>
    </source>
</evidence>
<proteinExistence type="predicted"/>
<dbReference type="Proteomes" id="UP000381260">
    <property type="component" value="Chromosome"/>
</dbReference>
<dbReference type="PANTHER" id="PTHR30050">
    <property type="entry name" value="CHROMOSOMAL REPLICATION INITIATOR PROTEIN DNAA"/>
    <property type="match status" value="1"/>
</dbReference>
<organism evidence="2 3">
    <name type="scientific">Serratia proteamaculans</name>
    <dbReference type="NCBI Taxonomy" id="28151"/>
    <lineage>
        <taxon>Bacteria</taxon>
        <taxon>Pseudomonadati</taxon>
        <taxon>Pseudomonadota</taxon>
        <taxon>Gammaproteobacteria</taxon>
        <taxon>Enterobacterales</taxon>
        <taxon>Yersiniaceae</taxon>
        <taxon>Serratia</taxon>
    </lineage>
</organism>
<dbReference type="InterPro" id="IPR003593">
    <property type="entry name" value="AAA+_ATPase"/>
</dbReference>
<dbReference type="Gene3D" id="3.40.50.300">
    <property type="entry name" value="P-loop containing nucleotide triphosphate hydrolases"/>
    <property type="match status" value="1"/>
</dbReference>
<dbReference type="InterPro" id="IPR027417">
    <property type="entry name" value="P-loop_NTPase"/>
</dbReference>
<dbReference type="EMBL" id="CP045913">
    <property type="protein sequence ID" value="QGH59509.1"/>
    <property type="molecule type" value="Genomic_DNA"/>
</dbReference>
<dbReference type="Pfam" id="PF01695">
    <property type="entry name" value="IstB_IS21"/>
    <property type="match status" value="1"/>
</dbReference>
<dbReference type="CDD" id="cd00009">
    <property type="entry name" value="AAA"/>
    <property type="match status" value="1"/>
</dbReference>
<dbReference type="SUPFAM" id="SSF52540">
    <property type="entry name" value="P-loop containing nucleoside triphosphate hydrolases"/>
    <property type="match status" value="1"/>
</dbReference>
<evidence type="ECO:0000259" key="1">
    <source>
        <dbReference type="SMART" id="SM00382"/>
    </source>
</evidence>
<sequence>MTGEQAKNTTETLLEHCGVNKRFQDASIGSFVPVNPQAQECLTICQQFTTEWPQMQTAGSNLLMSGRPGTGKTHLAVGIMRELVEHYDSDVYLTSAQRMIRAMRDTWRHDATRTEYEVLGFYCGLDLLVIDEVGMQNGTDSERLIVSEIINTRYEQMKPSVLISNFTVKQLEDFMGYRAMDRILESAAVLAFDWESQRGRL</sequence>
<evidence type="ECO:0000313" key="2">
    <source>
        <dbReference type="EMBL" id="QGH59509.1"/>
    </source>
</evidence>
<dbReference type="SMART" id="SM00382">
    <property type="entry name" value="AAA"/>
    <property type="match status" value="1"/>
</dbReference>
<dbReference type="RefSeq" id="WP_153857226.1">
    <property type="nucleotide sequence ID" value="NZ_CP045913.1"/>
</dbReference>
<dbReference type="InterPro" id="IPR002611">
    <property type="entry name" value="IstB_ATP-bd"/>
</dbReference>
<reference evidence="2 3" key="1">
    <citation type="submission" date="2019-11" db="EMBL/GenBank/DDBJ databases">
        <title>The Phosphoenolpyruvate Phosphotransferase System Regulates Serratia proteamaculans 336X Biofilm Formation and Wheat Roots colonization.</title>
        <authorList>
            <person name="Liu F."/>
        </authorList>
    </citation>
    <scope>NUCLEOTIDE SEQUENCE [LARGE SCALE GENOMIC DNA]</scope>
    <source>
        <strain evidence="2 3">336X</strain>
    </source>
</reference>
<accession>A0A5Q2V5V3</accession>
<dbReference type="GO" id="GO:0006260">
    <property type="term" value="P:DNA replication"/>
    <property type="evidence" value="ECO:0007669"/>
    <property type="project" value="TreeGrafter"/>
</dbReference>
<dbReference type="GO" id="GO:0005524">
    <property type="term" value="F:ATP binding"/>
    <property type="evidence" value="ECO:0007669"/>
    <property type="project" value="InterPro"/>
</dbReference>
<protein>
    <submittedName>
        <fullName evidence="2">DNA replication protein DnaC</fullName>
    </submittedName>
</protein>
<dbReference type="PANTHER" id="PTHR30050:SF4">
    <property type="entry name" value="ATP-BINDING PROTEIN RV3427C IN INSERTION SEQUENCE-RELATED"/>
    <property type="match status" value="1"/>
</dbReference>
<dbReference type="AlphaFoldDB" id="A0A5Q2V5V3"/>
<name>A0A5Q2V5V3_SERPR</name>
<gene>
    <name evidence="2" type="ORF">GHV41_01045</name>
</gene>
<feature type="domain" description="AAA+ ATPase" evidence="1">
    <location>
        <begin position="58"/>
        <end position="189"/>
    </location>
</feature>